<evidence type="ECO:0000256" key="1">
    <source>
        <dbReference type="SAM" id="MobiDB-lite"/>
    </source>
</evidence>
<name>A0A4C1YKV3_EUMVA</name>
<proteinExistence type="predicted"/>
<evidence type="ECO:0000313" key="3">
    <source>
        <dbReference type="Proteomes" id="UP000299102"/>
    </source>
</evidence>
<comment type="caution">
    <text evidence="2">The sequence shown here is derived from an EMBL/GenBank/DDBJ whole genome shotgun (WGS) entry which is preliminary data.</text>
</comment>
<dbReference type="OrthoDB" id="7512599at2759"/>
<gene>
    <name evidence="2" type="ORF">EVAR_56266_1</name>
</gene>
<dbReference type="EMBL" id="BGZK01001231">
    <property type="protein sequence ID" value="GBP74975.1"/>
    <property type="molecule type" value="Genomic_DNA"/>
</dbReference>
<sequence>MNAAGYTACRHDGGHKGHSHGCRRARGTNACRLFRSRSRSRQLDGQAISSHHPWMRVADCSTNTRAHSRRRSAPLKRNSRSRHTFSPRDGKRGGYYFLSYAALAVYIPPSYEFSIRSRVLMRV</sequence>
<dbReference type="AlphaFoldDB" id="A0A4C1YKV3"/>
<reference evidence="2 3" key="1">
    <citation type="journal article" date="2019" name="Commun. Biol.">
        <title>The bagworm genome reveals a unique fibroin gene that provides high tensile strength.</title>
        <authorList>
            <person name="Kono N."/>
            <person name="Nakamura H."/>
            <person name="Ohtoshi R."/>
            <person name="Tomita M."/>
            <person name="Numata K."/>
            <person name="Arakawa K."/>
        </authorList>
    </citation>
    <scope>NUCLEOTIDE SEQUENCE [LARGE SCALE GENOMIC DNA]</scope>
</reference>
<organism evidence="2 3">
    <name type="scientific">Eumeta variegata</name>
    <name type="common">Bagworm moth</name>
    <name type="synonym">Eumeta japonica</name>
    <dbReference type="NCBI Taxonomy" id="151549"/>
    <lineage>
        <taxon>Eukaryota</taxon>
        <taxon>Metazoa</taxon>
        <taxon>Ecdysozoa</taxon>
        <taxon>Arthropoda</taxon>
        <taxon>Hexapoda</taxon>
        <taxon>Insecta</taxon>
        <taxon>Pterygota</taxon>
        <taxon>Neoptera</taxon>
        <taxon>Endopterygota</taxon>
        <taxon>Lepidoptera</taxon>
        <taxon>Glossata</taxon>
        <taxon>Ditrysia</taxon>
        <taxon>Tineoidea</taxon>
        <taxon>Psychidae</taxon>
        <taxon>Oiketicinae</taxon>
        <taxon>Eumeta</taxon>
    </lineage>
</organism>
<accession>A0A4C1YKV3</accession>
<dbReference type="Proteomes" id="UP000299102">
    <property type="component" value="Unassembled WGS sequence"/>
</dbReference>
<protein>
    <submittedName>
        <fullName evidence="2">Uncharacterized protein</fullName>
    </submittedName>
</protein>
<feature type="compositionally biased region" description="Basic residues" evidence="1">
    <location>
        <begin position="66"/>
        <end position="85"/>
    </location>
</feature>
<evidence type="ECO:0000313" key="2">
    <source>
        <dbReference type="EMBL" id="GBP74975.1"/>
    </source>
</evidence>
<feature type="region of interest" description="Disordered" evidence="1">
    <location>
        <begin position="63"/>
        <end position="87"/>
    </location>
</feature>
<keyword evidence="3" id="KW-1185">Reference proteome</keyword>